<reference evidence="3" key="1">
    <citation type="journal article" date="2019" name="Int. J. Syst. Evol. Microbiol.">
        <title>The Global Catalogue of Microorganisms (GCM) 10K type strain sequencing project: providing services to taxonomists for standard genome sequencing and annotation.</title>
        <authorList>
            <consortium name="The Broad Institute Genomics Platform"/>
            <consortium name="The Broad Institute Genome Sequencing Center for Infectious Disease"/>
            <person name="Wu L."/>
            <person name="Ma J."/>
        </authorList>
    </citation>
    <scope>NUCLEOTIDE SEQUENCE [LARGE SCALE GENOMIC DNA]</scope>
    <source>
        <strain evidence="3">JCM 18952</strain>
    </source>
</reference>
<evidence type="ECO:0000256" key="1">
    <source>
        <dbReference type="SAM" id="MobiDB-lite"/>
    </source>
</evidence>
<comment type="caution">
    <text evidence="2">The sequence shown here is derived from an EMBL/GenBank/DDBJ whole genome shotgun (WGS) entry which is preliminary data.</text>
</comment>
<dbReference type="RefSeq" id="WP_210102375.1">
    <property type="nucleotide sequence ID" value="NZ_BAABLK010000074.1"/>
</dbReference>
<name>A0ABP9TSZ6_9MICC</name>
<feature type="compositionally biased region" description="Polar residues" evidence="1">
    <location>
        <begin position="1"/>
        <end position="13"/>
    </location>
</feature>
<proteinExistence type="predicted"/>
<dbReference type="Proteomes" id="UP001501257">
    <property type="component" value="Unassembled WGS sequence"/>
</dbReference>
<dbReference type="EMBL" id="BAABLK010000074">
    <property type="protein sequence ID" value="GAA5228515.1"/>
    <property type="molecule type" value="Genomic_DNA"/>
</dbReference>
<accession>A0ABP9TSZ6</accession>
<gene>
    <name evidence="2" type="ORF">GCM10025778_30530</name>
</gene>
<keyword evidence="3" id="KW-1185">Reference proteome</keyword>
<evidence type="ECO:0000313" key="2">
    <source>
        <dbReference type="EMBL" id="GAA5228515.1"/>
    </source>
</evidence>
<feature type="region of interest" description="Disordered" evidence="1">
    <location>
        <begin position="1"/>
        <end position="64"/>
    </location>
</feature>
<evidence type="ECO:0000313" key="3">
    <source>
        <dbReference type="Proteomes" id="UP001501257"/>
    </source>
</evidence>
<feature type="compositionally biased region" description="Basic and acidic residues" evidence="1">
    <location>
        <begin position="16"/>
        <end position="43"/>
    </location>
</feature>
<protein>
    <submittedName>
        <fullName evidence="2">Uncharacterized protein</fullName>
    </submittedName>
</protein>
<sequence length="64" mass="7096">MVGQTPNDPQDTTPDADLRASRDYEPSIKDVKAKQEKTRKSGEEPSPVPDLEVDDDSLVRPENS</sequence>
<organism evidence="2 3">
    <name type="scientific">Paeniglutamicibacter antarcticus</name>
    <dbReference type="NCBI Taxonomy" id="494023"/>
    <lineage>
        <taxon>Bacteria</taxon>
        <taxon>Bacillati</taxon>
        <taxon>Actinomycetota</taxon>
        <taxon>Actinomycetes</taxon>
        <taxon>Micrococcales</taxon>
        <taxon>Micrococcaceae</taxon>
        <taxon>Paeniglutamicibacter</taxon>
    </lineage>
</organism>